<keyword evidence="2" id="KW-1185">Reference proteome</keyword>
<dbReference type="STRING" id="658196.A0A397SJ22"/>
<proteinExistence type="predicted"/>
<dbReference type="AlphaFoldDB" id="A0A397SJ22"/>
<dbReference type="Proteomes" id="UP000265703">
    <property type="component" value="Unassembled WGS sequence"/>
</dbReference>
<dbReference type="EMBL" id="QKYT01000388">
    <property type="protein sequence ID" value="RIA86038.1"/>
    <property type="molecule type" value="Genomic_DNA"/>
</dbReference>
<organism evidence="1 2">
    <name type="scientific">Glomus cerebriforme</name>
    <dbReference type="NCBI Taxonomy" id="658196"/>
    <lineage>
        <taxon>Eukaryota</taxon>
        <taxon>Fungi</taxon>
        <taxon>Fungi incertae sedis</taxon>
        <taxon>Mucoromycota</taxon>
        <taxon>Glomeromycotina</taxon>
        <taxon>Glomeromycetes</taxon>
        <taxon>Glomerales</taxon>
        <taxon>Glomeraceae</taxon>
        <taxon>Glomus</taxon>
    </lineage>
</organism>
<gene>
    <name evidence="1" type="ORF">C1645_741135</name>
</gene>
<name>A0A397SJ22_9GLOM</name>
<sequence length="814" mass="96558">MENKTIKFHIHLPGGIEQIGQPIVLGDGIELGSWKNPIVKLHRPFPKNSTYWQSEPVTIFKTNNIKYKFAIHISTSSPDDEGESIFEGNSPEDNRILDIKRENQFAIWKNNTGSNICLDKVQDYAFVDYIYDSIRVYNLNEKILEYEYLLTFYKDITNQALNIDFIINNIHDKLKEKQVFLCRLLGHYISKQDYGYELPKYFPSESLLDVLDNYEQKSLPWVARIPIQIAITYLVVHNAFQYRFNWLKIFTVAMEIDPGYIFIYHLSTLKYPNDDLLEKFIKEIEVISPFMKNIEIEIYINIAKWLIEICHNNDALFKLWSDILLHNDVIDKTISKTFLDQIQNNISDDDAVALENRFKMIPKDFQDNVSEAFRNQALRLFKNILIKWEDPEVSSIKEFLQDDNLNWKREDIIQLLELISRSNNLELLNLFPEILDEWFHKGFSDTKERRIPRISENWFKDLLYNLEKNDMDENKFVFLIFQKLENMYPLIGYRKNLWKKLATIAINRVKSCSETQIINATKFIVELKEREVKELFSNIILKEVMSKINRPINDRFINKIFTMCNCKGEILMVPNAMCEDILCYIMFTLQNQMFMSSTSEEYLSIIESSKFWIIILNATGYVENLRANSYFRRIQISTAELNKLLFEKTINMKLLRQILDFSDEQLFRYFYEAIGENNFFGDVIISQDKIATIRQLYNDYELQLNQLFEFYSRFCSDPKVTDINHYLHDIRQRMEHSDKVRLKQVLTTDYWSLHEKSLNSARSCHELSETLIFRNIFKSNLQMDAAATTVEYIAQKLVPTVIEKYYDTCETFKG</sequence>
<reference evidence="1 2" key="1">
    <citation type="submission" date="2018-06" db="EMBL/GenBank/DDBJ databases">
        <title>Comparative genomics reveals the genomic features of Rhizophagus irregularis, R. cerebriforme, R. diaphanum and Gigaspora rosea, and their symbiotic lifestyle signature.</title>
        <authorList>
            <person name="Morin E."/>
            <person name="San Clemente H."/>
            <person name="Chen E.C.H."/>
            <person name="De La Providencia I."/>
            <person name="Hainaut M."/>
            <person name="Kuo A."/>
            <person name="Kohler A."/>
            <person name="Murat C."/>
            <person name="Tang N."/>
            <person name="Roy S."/>
            <person name="Loubradou J."/>
            <person name="Henrissat B."/>
            <person name="Grigoriev I.V."/>
            <person name="Corradi N."/>
            <person name="Roux C."/>
            <person name="Martin F.M."/>
        </authorList>
    </citation>
    <scope>NUCLEOTIDE SEQUENCE [LARGE SCALE GENOMIC DNA]</scope>
    <source>
        <strain evidence="1 2">DAOM 227022</strain>
    </source>
</reference>
<accession>A0A397SJ22</accession>
<evidence type="ECO:0008006" key="3">
    <source>
        <dbReference type="Google" id="ProtNLM"/>
    </source>
</evidence>
<protein>
    <recommendedName>
        <fullName evidence="3">CBM20 domain-containing protein</fullName>
    </recommendedName>
</protein>
<dbReference type="OrthoDB" id="2401878at2759"/>
<comment type="caution">
    <text evidence="1">The sequence shown here is derived from an EMBL/GenBank/DDBJ whole genome shotgun (WGS) entry which is preliminary data.</text>
</comment>
<evidence type="ECO:0000313" key="1">
    <source>
        <dbReference type="EMBL" id="RIA86038.1"/>
    </source>
</evidence>
<evidence type="ECO:0000313" key="2">
    <source>
        <dbReference type="Proteomes" id="UP000265703"/>
    </source>
</evidence>